<dbReference type="RefSeq" id="XP_065646815.1">
    <property type="nucleotide sequence ID" value="XM_065790743.1"/>
</dbReference>
<name>A0ABM4BCZ4_HYDVU</name>
<evidence type="ECO:0000256" key="1">
    <source>
        <dbReference type="ARBA" id="ARBA00022468"/>
    </source>
</evidence>
<protein>
    <submittedName>
        <fullName evidence="4">TBC1 domain family member 13 isoform X2</fullName>
    </submittedName>
</protein>
<reference evidence="4" key="2">
    <citation type="submission" date="2025-08" db="UniProtKB">
        <authorList>
            <consortium name="RefSeq"/>
        </authorList>
    </citation>
    <scope>IDENTIFICATION</scope>
</reference>
<sequence>MSSYKNRISQFNEILADPIIDLLKFKTLCFEGIPDHPSLRSLSWKILLEYLPLKKSDRKMELSKHRLVYKNYVKEIVAHPDHSNKENNVSDHPLNMCQGSQWKTYFKDNEVLLQIDKDVRRLCPDISFFQQETSYSIYTLIDEIGPCETLTKRVDQAILETSVIGTTKGGLRNAIIKKYREEDYTTLEDGKEAHWQVVERILFIYAKLNPGLAYVQGMNEIIGPLYYTFASDPDLNWQEHAEADCFFCFTNLMGEIRDHFIKTLDDSPLGIGQHMNKLFFLLQTKDAELWKDLEAKQMKPQFFAFRWITLLLSPEFNLPDVIRLWDSLFADTKRFEFLLYVCVAMLVLIREQIFECDFPKAMKLIQNFPHETYDMSVIIRKAEELRVVSSYVPVQPDGDLPSKSKETFLQRSKFKKKFGIHVRNKSS</sequence>
<dbReference type="Gene3D" id="1.10.8.270">
    <property type="entry name" value="putative rabgap domain of human tbc1 domain family member 14 like domains"/>
    <property type="match status" value="1"/>
</dbReference>
<dbReference type="InterPro" id="IPR035969">
    <property type="entry name" value="Rab-GAP_TBC_sf"/>
</dbReference>
<dbReference type="InterPro" id="IPR000195">
    <property type="entry name" value="Rab-GAP-TBC_dom"/>
</dbReference>
<keyword evidence="3" id="KW-1185">Reference proteome</keyword>
<dbReference type="Proteomes" id="UP001652625">
    <property type="component" value="Chromosome 02"/>
</dbReference>
<proteinExistence type="predicted"/>
<dbReference type="PANTHER" id="PTHR22957:SF27">
    <property type="entry name" value="TBC1 DOMAIN FAMILY MEMBER 13"/>
    <property type="match status" value="1"/>
</dbReference>
<dbReference type="SMART" id="SM00164">
    <property type="entry name" value="TBC"/>
    <property type="match status" value="1"/>
</dbReference>
<keyword evidence="1" id="KW-0343">GTPase activation</keyword>
<accession>A0ABM4BCZ4</accession>
<dbReference type="Pfam" id="PF00566">
    <property type="entry name" value="RabGAP-TBC"/>
    <property type="match status" value="1"/>
</dbReference>
<dbReference type="Gene3D" id="1.10.472.80">
    <property type="entry name" value="Ypt/Rab-GAP domain of gyp1p, domain 3"/>
    <property type="match status" value="1"/>
</dbReference>
<evidence type="ECO:0000259" key="2">
    <source>
        <dbReference type="SMART" id="SM00164"/>
    </source>
</evidence>
<organism evidence="3 4">
    <name type="scientific">Hydra vulgaris</name>
    <name type="common">Hydra</name>
    <name type="synonym">Hydra attenuata</name>
    <dbReference type="NCBI Taxonomy" id="6087"/>
    <lineage>
        <taxon>Eukaryota</taxon>
        <taxon>Metazoa</taxon>
        <taxon>Cnidaria</taxon>
        <taxon>Hydrozoa</taxon>
        <taxon>Hydroidolina</taxon>
        <taxon>Anthoathecata</taxon>
        <taxon>Aplanulata</taxon>
        <taxon>Hydridae</taxon>
        <taxon>Hydra</taxon>
    </lineage>
</organism>
<evidence type="ECO:0000313" key="4">
    <source>
        <dbReference type="RefSeq" id="XP_065646815.1"/>
    </source>
</evidence>
<dbReference type="Gene3D" id="1.10.10.750">
    <property type="entry name" value="Ypt/Rab-GAP domain of gyp1p, domain 1"/>
    <property type="match status" value="1"/>
</dbReference>
<feature type="domain" description="Rab-GAP TBC" evidence="2">
    <location>
        <begin position="29"/>
        <end position="357"/>
    </location>
</feature>
<dbReference type="GeneID" id="101240789"/>
<evidence type="ECO:0000313" key="3">
    <source>
        <dbReference type="Proteomes" id="UP001652625"/>
    </source>
</evidence>
<gene>
    <name evidence="4" type="primary">LOC101240789</name>
</gene>
<dbReference type="SUPFAM" id="SSF47923">
    <property type="entry name" value="Ypt/Rab-GAP domain of gyp1p"/>
    <property type="match status" value="2"/>
</dbReference>
<reference evidence="3" key="1">
    <citation type="submission" date="2025-05" db="UniProtKB">
        <authorList>
            <consortium name="RefSeq"/>
        </authorList>
    </citation>
    <scope>NUCLEOTIDE SEQUENCE [LARGE SCALE GENOMIC DNA]</scope>
</reference>
<dbReference type="PANTHER" id="PTHR22957">
    <property type="entry name" value="TBC1 DOMAIN FAMILY MEMBER GTPASE-ACTIVATING PROTEIN"/>
    <property type="match status" value="1"/>
</dbReference>